<keyword evidence="1" id="KW-0472">Membrane</keyword>
<dbReference type="Pfam" id="PF10355">
    <property type="entry name" value="Ytp1"/>
    <property type="match status" value="1"/>
</dbReference>
<feature type="transmembrane region" description="Helical" evidence="1">
    <location>
        <begin position="373"/>
        <end position="392"/>
    </location>
</feature>
<feature type="domain" description="Protein YTP1-like C-terminal" evidence="3">
    <location>
        <begin position="350"/>
        <end position="644"/>
    </location>
</feature>
<sequence length="652" mass="72703">MVAVECPGKPSFAFPALFRDDLLKSEFWGGFRASSMWWADFDMYQCNLNLLFSNSFSQAPILPMHTIWINLLVAVAACRSVLAMDMEAHGHTTSTLSAPLDLSTVVPVAHEAHHMHGVPILETELTPAERLFWEAYNTTSYFTVDTPYKSQLYVHLGLVYAAYVLVYPLVLVLRNVNSKWFLPLLTVQSAMVIASLFCYSLFISNAPELYPNNAYSKMSTGLFLLVIIHLFSSFVYTAKKWLEGPSPATHAPLPGKDIPMSELNGFASPSSTLYESDDRLQRLSADSFDLEDPGSSTLNSQHSVAAPTQKRDFVLARLFQLGPVAKLVSVFGLASTFNFHVLNYGMLAYFLVYAPTGVAVLSCIGMGNHVFNLLAHFIKGGVFFTLGIISLARYCGAWTKLGWAWNKSYILPLEKRTSLLYRLQPKNSMITMEMVESSLILFYGCTNVFLEHLAAPGGPWTAKDLQHVSIAFLFIGAGLCGVVAELKLADWRLEKFYSQVGSDFQVQSYRPAHVTPGFSPNPFPAFTIFWTGLLMSQHQQASQLSMIIHVQWGSLLTYGSVVRLVTFLLMTFFPKSQSFQPSRPFTELLTSFCLLCGGLVFMESTDPVVMALEYRGWTPMFTMNLSVGTVSLLMAWVMCVFSIRDRLKTGSH</sequence>
<dbReference type="PANTHER" id="PTHR31685:SF3">
    <property type="entry name" value="INTEGRAL MEMBRANE PROTEIN (AFU_ORTHOLOGUE AFUA_6G12730)"/>
    <property type="match status" value="1"/>
</dbReference>
<gene>
    <name evidence="4" type="ORF">KL933_003560</name>
</gene>
<feature type="transmembrane region" description="Helical" evidence="1">
    <location>
        <begin position="555"/>
        <end position="573"/>
    </location>
</feature>
<organism evidence="4 5">
    <name type="scientific">Ogataea haglerorum</name>
    <dbReference type="NCBI Taxonomy" id="1937702"/>
    <lineage>
        <taxon>Eukaryota</taxon>
        <taxon>Fungi</taxon>
        <taxon>Dikarya</taxon>
        <taxon>Ascomycota</taxon>
        <taxon>Saccharomycotina</taxon>
        <taxon>Pichiomycetes</taxon>
        <taxon>Pichiales</taxon>
        <taxon>Pichiaceae</taxon>
        <taxon>Ogataea</taxon>
    </lineage>
</organism>
<dbReference type="AlphaFoldDB" id="A0AAN6HZ93"/>
<dbReference type="EMBL" id="JAHLUH010000010">
    <property type="protein sequence ID" value="KAG7726118.1"/>
    <property type="molecule type" value="Genomic_DNA"/>
</dbReference>
<feature type="transmembrane region" description="Helical" evidence="1">
    <location>
        <begin position="470"/>
        <end position="489"/>
    </location>
</feature>
<feature type="transmembrane region" description="Helical" evidence="1">
    <location>
        <begin position="214"/>
        <end position="236"/>
    </location>
</feature>
<name>A0AAN6HZ93_9ASCO</name>
<proteinExistence type="predicted"/>
<keyword evidence="1" id="KW-0812">Transmembrane</keyword>
<accession>A0AAN6HZ93</accession>
<dbReference type="Proteomes" id="UP000738402">
    <property type="component" value="Unassembled WGS sequence"/>
</dbReference>
<dbReference type="InterPro" id="IPR018827">
    <property type="entry name" value="YTP1_C"/>
</dbReference>
<evidence type="ECO:0000313" key="4">
    <source>
        <dbReference type="EMBL" id="KAG7726118.1"/>
    </source>
</evidence>
<evidence type="ECO:0000259" key="3">
    <source>
        <dbReference type="Pfam" id="PF10355"/>
    </source>
</evidence>
<feature type="transmembrane region" description="Helical" evidence="1">
    <location>
        <begin position="347"/>
        <end position="367"/>
    </location>
</feature>
<dbReference type="InterPro" id="IPR018825">
    <property type="entry name" value="DUF2427"/>
</dbReference>
<feature type="transmembrane region" description="Helical" evidence="1">
    <location>
        <begin position="622"/>
        <end position="643"/>
    </location>
</feature>
<dbReference type="PANTHER" id="PTHR31685">
    <property type="entry name" value="INTEGRAL MEMBRANE PROTEIN (AFU_ORTHOLOGUE AFUA_6G12730)-RELATED"/>
    <property type="match status" value="1"/>
</dbReference>
<evidence type="ECO:0000313" key="5">
    <source>
        <dbReference type="Proteomes" id="UP000738402"/>
    </source>
</evidence>
<comment type="caution">
    <text evidence="4">The sequence shown here is derived from an EMBL/GenBank/DDBJ whole genome shotgun (WGS) entry which is preliminary data.</text>
</comment>
<dbReference type="Pfam" id="PF10348">
    <property type="entry name" value="DUF2427"/>
    <property type="match status" value="1"/>
</dbReference>
<feature type="domain" description="DUF2427" evidence="2">
    <location>
        <begin position="136"/>
        <end position="235"/>
    </location>
</feature>
<protein>
    <submittedName>
        <fullName evidence="4">Uncharacterized protein</fullName>
    </submittedName>
</protein>
<feature type="transmembrane region" description="Helical" evidence="1">
    <location>
        <begin position="180"/>
        <end position="202"/>
    </location>
</feature>
<reference evidence="4" key="1">
    <citation type="journal article" date="2021" name="G3 (Bethesda)">
        <title>Genomic diversity, chromosomal rearrangements, and interspecies hybridization in the ogataea polymorpha species complex.</title>
        <authorList>
            <person name="Hanson S.J."/>
            <person name="Cinneide E.O."/>
            <person name="Salzberg L.I."/>
            <person name="Wolfe K.H."/>
            <person name="McGowan J."/>
            <person name="Fitzpatrick D.A."/>
            <person name="Matlin K."/>
        </authorList>
    </citation>
    <scope>NUCLEOTIDE SEQUENCE</scope>
    <source>
        <strain evidence="4">83-405-1</strain>
    </source>
</reference>
<keyword evidence="1" id="KW-1133">Transmembrane helix</keyword>
<feature type="transmembrane region" description="Helical" evidence="1">
    <location>
        <begin position="152"/>
        <end position="173"/>
    </location>
</feature>
<evidence type="ECO:0000256" key="1">
    <source>
        <dbReference type="SAM" id="Phobius"/>
    </source>
</evidence>
<evidence type="ECO:0000259" key="2">
    <source>
        <dbReference type="Pfam" id="PF10348"/>
    </source>
</evidence>